<reference evidence="7 8" key="1">
    <citation type="journal article" date="2019" name="Commun. Biol.">
        <title>The bagworm genome reveals a unique fibroin gene that provides high tensile strength.</title>
        <authorList>
            <person name="Kono N."/>
            <person name="Nakamura H."/>
            <person name="Ohtoshi R."/>
            <person name="Tomita M."/>
            <person name="Numata K."/>
            <person name="Arakawa K."/>
        </authorList>
    </citation>
    <scope>NUCLEOTIDE SEQUENCE [LARGE SCALE GENOMIC DNA]</scope>
</reference>
<dbReference type="GO" id="GO:0003677">
    <property type="term" value="F:DNA binding"/>
    <property type="evidence" value="ECO:0007669"/>
    <property type="project" value="UniProtKB-KW"/>
</dbReference>
<dbReference type="InterPro" id="IPR006612">
    <property type="entry name" value="THAP_Znf"/>
</dbReference>
<evidence type="ECO:0000256" key="1">
    <source>
        <dbReference type="ARBA" id="ARBA00022723"/>
    </source>
</evidence>
<evidence type="ECO:0000256" key="2">
    <source>
        <dbReference type="ARBA" id="ARBA00022771"/>
    </source>
</evidence>
<feature type="region of interest" description="Disordered" evidence="5">
    <location>
        <begin position="36"/>
        <end position="104"/>
    </location>
</feature>
<dbReference type="Pfam" id="PF05485">
    <property type="entry name" value="THAP"/>
    <property type="match status" value="1"/>
</dbReference>
<sequence length="124" mass="14100">MFLNVPQDEKRRKKWFQAVLRDNPKTKSNFFCCEDHFDNRPGDFRTNYRQETRSANKGSTNAGRDGAKRSATSTARARSCVGSRAQRSSTSPKSPFRTDPTKSHLSSYCHFNLAVDFIMELEGG</sequence>
<feature type="compositionally biased region" description="Low complexity" evidence="5">
    <location>
        <begin position="69"/>
        <end position="79"/>
    </location>
</feature>
<name>A0A4C1VFI1_EUMVA</name>
<dbReference type="EMBL" id="BGZK01000327">
    <property type="protein sequence ID" value="GBP37062.1"/>
    <property type="molecule type" value="Genomic_DNA"/>
</dbReference>
<evidence type="ECO:0000313" key="7">
    <source>
        <dbReference type="EMBL" id="GBP37062.1"/>
    </source>
</evidence>
<dbReference type="OrthoDB" id="8196774at2759"/>
<dbReference type="AlphaFoldDB" id="A0A4C1VFI1"/>
<evidence type="ECO:0000256" key="5">
    <source>
        <dbReference type="SAM" id="MobiDB-lite"/>
    </source>
</evidence>
<keyword evidence="8" id="KW-1185">Reference proteome</keyword>
<dbReference type="GO" id="GO:0008270">
    <property type="term" value="F:zinc ion binding"/>
    <property type="evidence" value="ECO:0007669"/>
    <property type="project" value="UniProtKB-KW"/>
</dbReference>
<evidence type="ECO:0000256" key="4">
    <source>
        <dbReference type="ARBA" id="ARBA00023125"/>
    </source>
</evidence>
<keyword evidence="4" id="KW-0238">DNA-binding</keyword>
<feature type="compositionally biased region" description="Basic and acidic residues" evidence="5">
    <location>
        <begin position="36"/>
        <end position="54"/>
    </location>
</feature>
<evidence type="ECO:0000256" key="3">
    <source>
        <dbReference type="ARBA" id="ARBA00022833"/>
    </source>
</evidence>
<accession>A0A4C1VFI1</accession>
<organism evidence="7 8">
    <name type="scientific">Eumeta variegata</name>
    <name type="common">Bagworm moth</name>
    <name type="synonym">Eumeta japonica</name>
    <dbReference type="NCBI Taxonomy" id="151549"/>
    <lineage>
        <taxon>Eukaryota</taxon>
        <taxon>Metazoa</taxon>
        <taxon>Ecdysozoa</taxon>
        <taxon>Arthropoda</taxon>
        <taxon>Hexapoda</taxon>
        <taxon>Insecta</taxon>
        <taxon>Pterygota</taxon>
        <taxon>Neoptera</taxon>
        <taxon>Endopterygota</taxon>
        <taxon>Lepidoptera</taxon>
        <taxon>Glossata</taxon>
        <taxon>Ditrysia</taxon>
        <taxon>Tineoidea</taxon>
        <taxon>Psychidae</taxon>
        <taxon>Oiketicinae</taxon>
        <taxon>Eumeta</taxon>
    </lineage>
</organism>
<proteinExistence type="predicted"/>
<dbReference type="SUPFAM" id="SSF57716">
    <property type="entry name" value="Glucocorticoid receptor-like (DNA-binding domain)"/>
    <property type="match status" value="1"/>
</dbReference>
<dbReference type="Proteomes" id="UP000299102">
    <property type="component" value="Unassembled WGS sequence"/>
</dbReference>
<protein>
    <recommendedName>
        <fullName evidence="6">THAP-type domain-containing protein</fullName>
    </recommendedName>
</protein>
<comment type="caution">
    <text evidence="7">The sequence shown here is derived from an EMBL/GenBank/DDBJ whole genome shotgun (WGS) entry which is preliminary data.</text>
</comment>
<evidence type="ECO:0000313" key="8">
    <source>
        <dbReference type="Proteomes" id="UP000299102"/>
    </source>
</evidence>
<evidence type="ECO:0000259" key="6">
    <source>
        <dbReference type="Pfam" id="PF05485"/>
    </source>
</evidence>
<keyword evidence="1" id="KW-0479">Metal-binding</keyword>
<feature type="domain" description="THAP-type" evidence="6">
    <location>
        <begin position="2"/>
        <end position="50"/>
    </location>
</feature>
<keyword evidence="2" id="KW-0863">Zinc-finger</keyword>
<gene>
    <name evidence="7" type="ORF">EVAR_31060_1</name>
</gene>
<keyword evidence="3" id="KW-0862">Zinc</keyword>